<evidence type="ECO:0000256" key="4">
    <source>
        <dbReference type="SAM" id="Phobius"/>
    </source>
</evidence>
<organism evidence="5 6">
    <name type="scientific">Paramecium pentaurelia</name>
    <dbReference type="NCBI Taxonomy" id="43138"/>
    <lineage>
        <taxon>Eukaryota</taxon>
        <taxon>Sar</taxon>
        <taxon>Alveolata</taxon>
        <taxon>Ciliophora</taxon>
        <taxon>Intramacronucleata</taxon>
        <taxon>Oligohymenophorea</taxon>
        <taxon>Peniculida</taxon>
        <taxon>Parameciidae</taxon>
        <taxon>Paramecium</taxon>
    </lineage>
</organism>
<protein>
    <recommendedName>
        <fullName evidence="7">Transmembrane protein</fullName>
    </recommendedName>
</protein>
<keyword evidence="2" id="KW-0677">Repeat</keyword>
<evidence type="ECO:0008006" key="7">
    <source>
        <dbReference type="Google" id="ProtNLM"/>
    </source>
</evidence>
<accession>A0A8S1U124</accession>
<evidence type="ECO:0000313" key="5">
    <source>
        <dbReference type="EMBL" id="CAD8156486.1"/>
    </source>
</evidence>
<proteinExistence type="predicted"/>
<dbReference type="Pfam" id="PF13948">
    <property type="entry name" value="DUF4215"/>
    <property type="match status" value="1"/>
</dbReference>
<keyword evidence="4" id="KW-0472">Membrane</keyword>
<dbReference type="OrthoDB" id="321876at2759"/>
<sequence>MNLIAEDGQLKINLNVLKTASIVIKVYLYNIIWKQIYYIFQIINVYLYVEMVIYLIRNNEMIQIKYSMMDAIYAYFYVIIIVILLKLLNVIFFYYLDKQKNICYIVCGDGIVTHDEQCDNGNLLSDLLCVICKLQSQEECKTCIDGNCFQCNSLGWQLDVLNYYCYNLNNFEYLLCQFIKCYFQKSNYFYNNLVW</sequence>
<evidence type="ECO:0000256" key="2">
    <source>
        <dbReference type="ARBA" id="ARBA00022737"/>
    </source>
</evidence>
<dbReference type="Proteomes" id="UP000689195">
    <property type="component" value="Unassembled WGS sequence"/>
</dbReference>
<keyword evidence="4" id="KW-1133">Transmembrane helix</keyword>
<reference evidence="5" key="1">
    <citation type="submission" date="2021-01" db="EMBL/GenBank/DDBJ databases">
        <authorList>
            <consortium name="Genoscope - CEA"/>
            <person name="William W."/>
        </authorList>
    </citation>
    <scope>NUCLEOTIDE SEQUENCE</scope>
</reference>
<evidence type="ECO:0000256" key="1">
    <source>
        <dbReference type="ARBA" id="ARBA00022729"/>
    </source>
</evidence>
<gene>
    <name evidence="5" type="ORF">PPENT_87.1.T0290017</name>
</gene>
<comment type="caution">
    <text evidence="5">The sequence shown here is derived from an EMBL/GenBank/DDBJ whole genome shotgun (WGS) entry which is preliminary data.</text>
</comment>
<dbReference type="InterPro" id="IPR011936">
    <property type="entry name" value="Myxo_disulph_rpt"/>
</dbReference>
<keyword evidence="4" id="KW-0812">Transmembrane</keyword>
<keyword evidence="6" id="KW-1185">Reference proteome</keyword>
<evidence type="ECO:0000256" key="3">
    <source>
        <dbReference type="ARBA" id="ARBA00023157"/>
    </source>
</evidence>
<feature type="transmembrane region" description="Helical" evidence="4">
    <location>
        <begin position="72"/>
        <end position="96"/>
    </location>
</feature>
<keyword evidence="1" id="KW-0732">Signal</keyword>
<dbReference type="AlphaFoldDB" id="A0A8S1U124"/>
<evidence type="ECO:0000313" key="6">
    <source>
        <dbReference type="Proteomes" id="UP000689195"/>
    </source>
</evidence>
<name>A0A8S1U124_9CILI</name>
<dbReference type="NCBIfam" id="TIGR02232">
    <property type="entry name" value="myxo_disulf_rpt"/>
    <property type="match status" value="1"/>
</dbReference>
<dbReference type="EMBL" id="CAJJDO010000029">
    <property type="protein sequence ID" value="CAD8156486.1"/>
    <property type="molecule type" value="Genomic_DNA"/>
</dbReference>
<feature type="transmembrane region" description="Helical" evidence="4">
    <location>
        <begin position="38"/>
        <end position="56"/>
    </location>
</feature>
<keyword evidence="3" id="KW-1015">Disulfide bond</keyword>